<dbReference type="Proteomes" id="UP000245670">
    <property type="component" value="Unassembled WGS sequence"/>
</dbReference>
<gene>
    <name evidence="1" type="ORF">DIS07_06675</name>
</gene>
<comment type="caution">
    <text evidence="1">The sequence shown here is derived from an EMBL/GenBank/DDBJ whole genome shotgun (WGS) entry which is preliminary data.</text>
</comment>
<evidence type="ECO:0000313" key="1">
    <source>
        <dbReference type="EMBL" id="PWG06110.1"/>
    </source>
</evidence>
<organism evidence="1 2">
    <name type="scientific">Polaribacter aquimarinus</name>
    <dbReference type="NCBI Taxonomy" id="2100726"/>
    <lineage>
        <taxon>Bacteria</taxon>
        <taxon>Pseudomonadati</taxon>
        <taxon>Bacteroidota</taxon>
        <taxon>Flavobacteriia</taxon>
        <taxon>Flavobacteriales</taxon>
        <taxon>Flavobacteriaceae</taxon>
    </lineage>
</organism>
<sequence>MNIISLENKLNSIENYISDFEQRNLKISKATVGWHLDHSLKVINAVISSMEKSDPNLYQDNFKFLGKLLLSLNFFPKGKAKAPKYLLPPDTILKEEIVSQLKLAKENINKIEKLDTNVFFKHPLFGNVNKKRVVPFLNAHTNHHLKIVKSILK</sequence>
<evidence type="ECO:0000313" key="2">
    <source>
        <dbReference type="Proteomes" id="UP000245670"/>
    </source>
</evidence>
<dbReference type="AlphaFoldDB" id="A0A2U2JCP0"/>
<protein>
    <submittedName>
        <fullName evidence="1">DUF1569 domain-containing protein</fullName>
    </submittedName>
</protein>
<keyword evidence="2" id="KW-1185">Reference proteome</keyword>
<reference evidence="1 2" key="1">
    <citation type="submission" date="2018-05" db="EMBL/GenBank/DDBJ databases">
        <title>Polaribacter aquimarinus sp. nov., isolated from sediment in a sediment of sea.</title>
        <authorList>
            <person name="Lu D."/>
        </authorList>
    </citation>
    <scope>NUCLEOTIDE SEQUENCE [LARGE SCALE GENOMIC DNA]</scope>
    <source>
        <strain evidence="1 2">ZY113</strain>
    </source>
</reference>
<dbReference type="EMBL" id="QFFG01000002">
    <property type="protein sequence ID" value="PWG06110.1"/>
    <property type="molecule type" value="Genomic_DNA"/>
</dbReference>
<dbReference type="InterPro" id="IPR034660">
    <property type="entry name" value="DinB/YfiT-like"/>
</dbReference>
<dbReference type="RefSeq" id="WP_109404441.1">
    <property type="nucleotide sequence ID" value="NZ_QFFG01000002.1"/>
</dbReference>
<dbReference type="OrthoDB" id="981199at2"/>
<accession>A0A2U2JCP0</accession>
<name>A0A2U2JCP0_9FLAO</name>
<dbReference type="Gene3D" id="1.20.120.450">
    <property type="entry name" value="dinb family like domain"/>
    <property type="match status" value="1"/>
</dbReference>
<proteinExistence type="predicted"/>